<evidence type="ECO:0000256" key="2">
    <source>
        <dbReference type="ARBA" id="ARBA00023239"/>
    </source>
</evidence>
<dbReference type="PANTHER" id="PTHR11941:SF54">
    <property type="entry name" value="ENOYL-COA HYDRATASE, MITOCHONDRIAL"/>
    <property type="match status" value="1"/>
</dbReference>
<dbReference type="PANTHER" id="PTHR11941">
    <property type="entry name" value="ENOYL-COA HYDRATASE-RELATED"/>
    <property type="match status" value="1"/>
</dbReference>
<evidence type="ECO:0000256" key="4">
    <source>
        <dbReference type="ARBA" id="ARBA00023717"/>
    </source>
</evidence>
<keyword evidence="6" id="KW-1185">Reference proteome</keyword>
<dbReference type="CDD" id="cd06558">
    <property type="entry name" value="crotonase-like"/>
    <property type="match status" value="1"/>
</dbReference>
<dbReference type="STRING" id="260086.SAMN05216207_1007149"/>
<dbReference type="RefSeq" id="WP_218162719.1">
    <property type="nucleotide sequence ID" value="NZ_FOUY01000007.1"/>
</dbReference>
<dbReference type="AlphaFoldDB" id="A0A1I4W3K5"/>
<keyword evidence="2" id="KW-0456">Lyase</keyword>
<comment type="catalytic activity">
    <reaction evidence="4">
        <text>a 4-saturated-(3S)-3-hydroxyacyl-CoA = a (3E)-enoyl-CoA + H2O</text>
        <dbReference type="Rhea" id="RHEA:20724"/>
        <dbReference type="ChEBI" id="CHEBI:15377"/>
        <dbReference type="ChEBI" id="CHEBI:58521"/>
        <dbReference type="ChEBI" id="CHEBI:137480"/>
        <dbReference type="EC" id="4.2.1.17"/>
    </reaction>
</comment>
<dbReference type="Gene3D" id="3.90.226.10">
    <property type="entry name" value="2-enoyl-CoA Hydratase, Chain A, domain 1"/>
    <property type="match status" value="1"/>
</dbReference>
<comment type="catalytic activity">
    <reaction evidence="3">
        <text>a (3S)-3-hydroxyacyl-CoA = a (2E)-enoyl-CoA + H2O</text>
        <dbReference type="Rhea" id="RHEA:16105"/>
        <dbReference type="ChEBI" id="CHEBI:15377"/>
        <dbReference type="ChEBI" id="CHEBI:57318"/>
        <dbReference type="ChEBI" id="CHEBI:58856"/>
        <dbReference type="EC" id="4.2.1.17"/>
    </reaction>
</comment>
<sequence>MSGSGTGVVRYEVHDGVAWLTIDRPEARNALSRDVREGLWAGTRRFVDDESAAVLVLTGAGEKAFCAGGDLKEMAEDALTVPPPDFLPQFGRNIDVPKPTIAAVNGVAYAGGFLLAQQCDLVVAAEHARFAVTEVKVGRGSPWAAPLSWLVPPRVAMEILLTGDPVDAHRAREVGLVNDVVPAAQLRQRAQELASRIAGNAPLSVAAAKRTAYLSASCPREDAYDRAEEIWAPVYASADAQEGPAAFREKRAPVWKGI</sequence>
<organism evidence="5 6">
    <name type="scientific">Pseudonocardia ammonioxydans</name>
    <dbReference type="NCBI Taxonomy" id="260086"/>
    <lineage>
        <taxon>Bacteria</taxon>
        <taxon>Bacillati</taxon>
        <taxon>Actinomycetota</taxon>
        <taxon>Actinomycetes</taxon>
        <taxon>Pseudonocardiales</taxon>
        <taxon>Pseudonocardiaceae</taxon>
        <taxon>Pseudonocardia</taxon>
    </lineage>
</organism>
<dbReference type="GO" id="GO:0006635">
    <property type="term" value="P:fatty acid beta-oxidation"/>
    <property type="evidence" value="ECO:0007669"/>
    <property type="project" value="TreeGrafter"/>
</dbReference>
<dbReference type="EMBL" id="FOUY01000007">
    <property type="protein sequence ID" value="SFN07880.1"/>
    <property type="molecule type" value="Genomic_DNA"/>
</dbReference>
<comment type="similarity">
    <text evidence="1">Belongs to the enoyl-CoA hydratase/isomerase family.</text>
</comment>
<evidence type="ECO:0000313" key="6">
    <source>
        <dbReference type="Proteomes" id="UP000199614"/>
    </source>
</evidence>
<dbReference type="Proteomes" id="UP000199614">
    <property type="component" value="Unassembled WGS sequence"/>
</dbReference>
<dbReference type="Gene3D" id="1.10.12.10">
    <property type="entry name" value="Lyase 2-enoyl-coa Hydratase, Chain A, domain 2"/>
    <property type="match status" value="1"/>
</dbReference>
<dbReference type="InterPro" id="IPR014748">
    <property type="entry name" value="Enoyl-CoA_hydra_C"/>
</dbReference>
<accession>A0A1I4W3K5</accession>
<evidence type="ECO:0000313" key="5">
    <source>
        <dbReference type="EMBL" id="SFN07880.1"/>
    </source>
</evidence>
<dbReference type="Pfam" id="PF00378">
    <property type="entry name" value="ECH_1"/>
    <property type="match status" value="1"/>
</dbReference>
<evidence type="ECO:0000256" key="3">
    <source>
        <dbReference type="ARBA" id="ARBA00023709"/>
    </source>
</evidence>
<name>A0A1I4W3K5_PSUAM</name>
<proteinExistence type="inferred from homology"/>
<dbReference type="InterPro" id="IPR001753">
    <property type="entry name" value="Enoyl-CoA_hydra/iso"/>
</dbReference>
<evidence type="ECO:0000256" key="1">
    <source>
        <dbReference type="ARBA" id="ARBA00005254"/>
    </source>
</evidence>
<protein>
    <submittedName>
        <fullName evidence="5">Enoyl-CoA hydratase/carnithine racemase</fullName>
    </submittedName>
</protein>
<gene>
    <name evidence="5" type="ORF">SAMN05216207_1007149</name>
</gene>
<reference evidence="5 6" key="1">
    <citation type="submission" date="2016-10" db="EMBL/GenBank/DDBJ databases">
        <authorList>
            <person name="de Groot N.N."/>
        </authorList>
    </citation>
    <scope>NUCLEOTIDE SEQUENCE [LARGE SCALE GENOMIC DNA]</scope>
    <source>
        <strain evidence="5 6">CGMCC 4.1877</strain>
    </source>
</reference>
<dbReference type="InterPro" id="IPR029045">
    <property type="entry name" value="ClpP/crotonase-like_dom_sf"/>
</dbReference>
<dbReference type="SUPFAM" id="SSF52096">
    <property type="entry name" value="ClpP/crotonase"/>
    <property type="match status" value="1"/>
</dbReference>
<dbReference type="GO" id="GO:0004300">
    <property type="term" value="F:enoyl-CoA hydratase activity"/>
    <property type="evidence" value="ECO:0007669"/>
    <property type="project" value="UniProtKB-EC"/>
</dbReference>